<feature type="domain" description="E3 ubiquitin-protein ligase DCST1-like C-terminal" evidence="7">
    <location>
        <begin position="110"/>
        <end position="152"/>
    </location>
</feature>
<evidence type="ECO:0000256" key="1">
    <source>
        <dbReference type="ARBA" id="ARBA00004141"/>
    </source>
</evidence>
<feature type="transmembrane region" description="Helical" evidence="5">
    <location>
        <begin position="12"/>
        <end position="34"/>
    </location>
</feature>
<keyword evidence="4 5" id="KW-0472">Membrane</keyword>
<dbReference type="InterPro" id="IPR012858">
    <property type="entry name" value="DC_STAMP-like"/>
</dbReference>
<sequence length="171" mass="19649">CLPQSKAMSWKMYGLILGIYSALVFIMVSQGYVLRLRRVICAFFYPKREKTRVVHLYNDYLRRRKGFLKFAKKLIAAKAKQRVRPAFSIVKMLARKWPKFFGWLSHFVSRACVVCGQTNPGEPFSCPNTKCRSLYCRPCWRDVGKVCYSCTTDRDPDGSGSDLANFLVHGG</sequence>
<dbReference type="PANTHER" id="PTHR21041:SF17">
    <property type="entry name" value="E3 UBIQUITIN-PROTEIN LIGASE DCST1"/>
    <property type="match status" value="1"/>
</dbReference>
<dbReference type="InterPro" id="IPR051856">
    <property type="entry name" value="CSR-E3_Ligase_Protein"/>
</dbReference>
<accession>S4RLM0</accession>
<evidence type="ECO:0000259" key="7">
    <source>
        <dbReference type="Pfam" id="PF26037"/>
    </source>
</evidence>
<evidence type="ECO:0000256" key="3">
    <source>
        <dbReference type="ARBA" id="ARBA00022989"/>
    </source>
</evidence>
<feature type="domain" description="Dendritic cell-specific transmembrane protein-like" evidence="6">
    <location>
        <begin position="1"/>
        <end position="57"/>
    </location>
</feature>
<dbReference type="Pfam" id="PF07782">
    <property type="entry name" value="DC_STAMP"/>
    <property type="match status" value="1"/>
</dbReference>
<dbReference type="HOGENOM" id="CLU_1566537_0_0_1"/>
<evidence type="ECO:0000256" key="2">
    <source>
        <dbReference type="ARBA" id="ARBA00022692"/>
    </source>
</evidence>
<proteinExistence type="predicted"/>
<dbReference type="STRING" id="7757.ENSPMAP00000006106"/>
<dbReference type="InterPro" id="IPR058842">
    <property type="entry name" value="DCST1_C"/>
</dbReference>
<dbReference type="PANTHER" id="PTHR21041">
    <property type="entry name" value="DENDRITIC CELL-SPECIFIC TRANSMEMBRANE PROTEIN"/>
    <property type="match status" value="1"/>
</dbReference>
<name>S4RLM0_PETMA</name>
<reference evidence="8" key="1">
    <citation type="submission" date="2025-08" db="UniProtKB">
        <authorList>
            <consortium name="Ensembl"/>
        </authorList>
    </citation>
    <scope>IDENTIFICATION</scope>
</reference>
<evidence type="ECO:0000256" key="4">
    <source>
        <dbReference type="ARBA" id="ARBA00023136"/>
    </source>
</evidence>
<keyword evidence="3 5" id="KW-1133">Transmembrane helix</keyword>
<dbReference type="Pfam" id="PF26037">
    <property type="entry name" value="zf-RING_DCST1_C"/>
    <property type="match status" value="1"/>
</dbReference>
<dbReference type="AlphaFoldDB" id="S4RLM0"/>
<evidence type="ECO:0000313" key="8">
    <source>
        <dbReference type="Ensembl" id="ENSPMAP00000006106.1"/>
    </source>
</evidence>
<evidence type="ECO:0000259" key="6">
    <source>
        <dbReference type="Pfam" id="PF07782"/>
    </source>
</evidence>
<dbReference type="Ensembl" id="ENSPMAT00000006135.1">
    <property type="protein sequence ID" value="ENSPMAP00000006106.1"/>
    <property type="gene ID" value="ENSPMAG00000005551.1"/>
</dbReference>
<dbReference type="OMA" id="CRPCWRD"/>
<dbReference type="GO" id="GO:0016020">
    <property type="term" value="C:membrane"/>
    <property type="evidence" value="ECO:0007669"/>
    <property type="project" value="UniProtKB-SubCell"/>
</dbReference>
<evidence type="ECO:0000256" key="5">
    <source>
        <dbReference type="SAM" id="Phobius"/>
    </source>
</evidence>
<dbReference type="GeneTree" id="ENSGT00940000153269"/>
<protein>
    <submittedName>
        <fullName evidence="8">Uncharacterized protein</fullName>
    </submittedName>
</protein>
<comment type="subcellular location">
    <subcellularLocation>
        <location evidence="1">Membrane</location>
        <topology evidence="1">Multi-pass membrane protein</topology>
    </subcellularLocation>
</comment>
<reference evidence="8" key="2">
    <citation type="submission" date="2025-09" db="UniProtKB">
        <authorList>
            <consortium name="Ensembl"/>
        </authorList>
    </citation>
    <scope>IDENTIFICATION</scope>
</reference>
<keyword evidence="2 5" id="KW-0812">Transmembrane</keyword>
<organism evidence="8">
    <name type="scientific">Petromyzon marinus</name>
    <name type="common">Sea lamprey</name>
    <dbReference type="NCBI Taxonomy" id="7757"/>
    <lineage>
        <taxon>Eukaryota</taxon>
        <taxon>Metazoa</taxon>
        <taxon>Chordata</taxon>
        <taxon>Craniata</taxon>
        <taxon>Vertebrata</taxon>
        <taxon>Cyclostomata</taxon>
        <taxon>Hyperoartia</taxon>
        <taxon>Petromyzontiformes</taxon>
        <taxon>Petromyzontidae</taxon>
        <taxon>Petromyzon</taxon>
    </lineage>
</organism>